<reference evidence="1 2" key="1">
    <citation type="submission" date="2020-07" db="EMBL/GenBank/DDBJ databases">
        <authorList>
            <person name="Sun Q."/>
        </authorList>
    </citation>
    <scope>NUCLEOTIDE SEQUENCE [LARGE SCALE GENOMIC DNA]</scope>
    <source>
        <strain evidence="1 2">MAH-1</strain>
    </source>
</reference>
<sequence>MPNTVSASKILPPQLVVTKVDELCDGGGIINCSLSDPTPGGTVIFRVYLLPNTTSPIAELTANGQVTGLDAGTYQVVAIETVNGNATTLPAQNVTIENHIEPLDFEISHTDEHCGDGTMTINVTSGYAVDFLLFDGPETTTLPHPLNFFGDLEDGTYIVHAIDACGNIKAHSYTVPHNEAPFSVGSMGFLPELPACDQITLTHPVTIDDMEDDDLLFPLTFIYTVYPPDGSAPITVTYTEVTGNPDNFPAAHTVPFWYDQLYFYDLQVIDKCGQSHGWNHAPIDLSLFAALSPELGDCGQFFFSISPSVFVAPYFINFTEVPAGFNPTDFNPGHPGPFTSLQTYYGTTSNTVPMGNYAGTLTDACGHTVSFEQDIQPNEFPPQFTPYPQPGCLSTTSDLQIQTISYEIDHVVVTGAPPEFTETLPYTIPAVPNQQGPNEIWLFDLPAGTYYFTIYDTCGIAHEEEYTINPSSIFNLPSSSTFADCEEGFGGIRIRGGNSTILTSVVITSAPAAYTETLPQDVSIHIGASGIFSMEHLPPGDYGFHLINGCGNEYDEVYPVIGYETQATIDVTKHCAAFDVYLSDVSNATAPNFWLQKLNETTGQWMHPNTGAIYVEGTTLGTTNAIQLTNGINNINQLFLGHFRIVKTFQAYQNGEIGPGSTKVCIIPLQEFDNTGEVRIIDIIKLTCDGALASVKVIADGVEPFHFKIIEKNGQPFVIDNGSNDTFIDLEPAVYKFSVEHFCGQAVVKIVDIATLPSQIAAVQPTIPLIECDSDDNDGKADFDLSQFDATIIGSQNASDFTLTYHATEADANSGANALPQPYYSATATLYARLKLNSGDCYDVVTVEVIVNPYPVLQMQLRYPICPDSSRTITADSGMDSYSWSTGANTQSITVTQAGTYTLTVTKDYQGITCTGVYQIEVFPLVAPTIHHVEYQDWTDHDNTLIIHTNEPDTGDFLYSIDGGVTFQSSNTFNGLLPGIYQVMVKDLGDCGHDDEEAHLLMYPRFFTPNGDGYNDYWKVKFDELEPGIQTYIFDRYGKLITGFPVGGRWDGTYNDKELPSTDYWFVVIRQDGREMRGHFSMKR</sequence>
<dbReference type="InterPro" id="IPR026341">
    <property type="entry name" value="T9SS_type_B"/>
</dbReference>
<dbReference type="AlphaFoldDB" id="A0A7Y8Y042"/>
<organism evidence="1 2">
    <name type="scientific">Flavobacterium agri</name>
    <dbReference type="NCBI Taxonomy" id="2743471"/>
    <lineage>
        <taxon>Bacteria</taxon>
        <taxon>Pseudomonadati</taxon>
        <taxon>Bacteroidota</taxon>
        <taxon>Flavobacteriia</taxon>
        <taxon>Flavobacteriales</taxon>
        <taxon>Flavobacteriaceae</taxon>
        <taxon>Flavobacterium</taxon>
    </lineage>
</organism>
<accession>A0A7Y8Y042</accession>
<dbReference type="Pfam" id="PF13585">
    <property type="entry name" value="CHU_C"/>
    <property type="match status" value="1"/>
</dbReference>
<dbReference type="EMBL" id="JACBJI010000001">
    <property type="protein sequence ID" value="NYA70058.1"/>
    <property type="molecule type" value="Genomic_DNA"/>
</dbReference>
<dbReference type="NCBIfam" id="TIGR04131">
    <property type="entry name" value="Bac_Flav_CTERM"/>
    <property type="match status" value="1"/>
</dbReference>
<protein>
    <submittedName>
        <fullName evidence="1">T9SS type B sorting domain-containing protein</fullName>
    </submittedName>
</protein>
<evidence type="ECO:0000313" key="2">
    <source>
        <dbReference type="Proteomes" id="UP000535020"/>
    </source>
</evidence>
<proteinExistence type="predicted"/>
<evidence type="ECO:0000313" key="1">
    <source>
        <dbReference type="EMBL" id="NYA70058.1"/>
    </source>
</evidence>
<name>A0A7Y8Y042_9FLAO</name>
<dbReference type="RefSeq" id="WP_176004872.1">
    <property type="nucleotide sequence ID" value="NZ_JABWMI010000005.1"/>
</dbReference>
<keyword evidence="2" id="KW-1185">Reference proteome</keyword>
<dbReference type="Proteomes" id="UP000535020">
    <property type="component" value="Unassembled WGS sequence"/>
</dbReference>
<comment type="caution">
    <text evidence="1">The sequence shown here is derived from an EMBL/GenBank/DDBJ whole genome shotgun (WGS) entry which is preliminary data.</text>
</comment>
<gene>
    <name evidence="1" type="ORF">HZF10_03940</name>
</gene>